<dbReference type="Proteomes" id="UP001056120">
    <property type="component" value="Linkage Group LG15"/>
</dbReference>
<keyword evidence="2" id="KW-1185">Reference proteome</keyword>
<accession>A0ACB9FX45</accession>
<sequence length="1481" mass="170637">MRILKYSILFVEMAGRVRGKRGGRTNPTPRRQTRSTANAEPEIEHVEREERVEEPVIDPQLKHLVDMAVAKALDTTLPILLTNLEKNRKKNDETQPTERNNKLDDEDEDDFDYESDDSYEARPRKKGKKGCPYKAFKDGNPPMFEGTKDATVTHQWIREIEAVIKVSECKDDQKVKYAAHSFVSEALCWWENLVIALGDKAIDRMTWEELKRLLIEEFCPDNEMDKLERDFLRLEAGSMTHREYTTKFNRMARLVPHLITPESVRIKRYVQGLPSEIRRLVKTSDLKTFRSAVQLASTMYDEVFGSRPVESKRKWSDFSKSQNKKNGGGGGGRRPEQIGGSKCTKCGKLHTGECRYGTNTCYSCGKPGHIATKCPSKSGLRCYKCGELGHRIIECPTLKISAPVLIKDGKEKEAPKAKSRAYTLTTEEAKALPDVVSGTFLVNNVPATVLFDSGASRSFVSLDFCSSLARPTIRISETFEVETAIGKTMKVAEIIQDCFINLEGHRFPVKLYPMILEGFNVVLGMDWLAVKDAQIICNKKAVQMKTPDGNQITIHGDKIRSAVRIISMMKAVKFMSRGSGAYLAYVIDSKVKTKELKDVPVVCDFPDVFPEELPGIPPEREVEFRIDLVPGAKPIAKAPYRLAPSEMKELMSQLQELLDRGFIRPSISPWGAPVLFMIDDLFNQLQGASWFSKIDLRSGYHQLKVRDEDIPKTAFRTRYGHYEFLVMSFGLTNAPAAFMDLMNRVCRPMLDRSMIVFIDDILIYSKNEGDHAFQFLGHVINAEGILVDPSKIETVMKWNPPKTPTEIRNFLGLAGYYRRFIQDFSKIATPLTKLTKKKIKFVWGTEQESAFQKLKEKLTQAPVLSLPEGTEDLVVYSDASYQGLGCVLMQRGKVIAYASRQLKPHEANYPTHDLELADVVFSLKIWRHYLYGVKCTIYTDHKSLKYFFEQKDLNMRQRRWLELIKDYDCEILYHPGKANVVADALSRKEEHPPIRVKSYKLVITPDFMTQLRKVQIDALKAENVKKERMAGQEKYLEENEYGVKIQFGRMWIPHIDEFRIKVLDEAHKSRYSIHPGTTKMYQDLRQDYWWPGMKFDIMKYVAKCLTCSQVKAEHQMPYGRLQPLDIPEWKCEHITTDFITKLPKTAKGYDTIWVIVDRLTKSAHFLPIRETYYSERLAEAFIKEIVSWHGVPVSIVSDRDTHFTSCFWKKFHEEMGSKLLISTAYHPQTDRQSERTIQTLEDMLRACIIDFSGSWDSHLPLVEFSYNNSYHTSIGMPPYEMLYGRRCRTPICWGEVGQKELGSKEIVQETGVKLNQIKARLKAAQDRQKSYADKRRRPIEFQVGDYVLLKVSPWKGIIRFRKRGKLSPRFIGPFKILARVGKVAYRLELPEELSGIHSTFHVSHLQKCLADETSQVPLNDIEVDERLNYVEKPVAILDWKEKRLRNKVIKQVRVQWQHRKGSEATWETEEEMKQSYPYLFK</sequence>
<evidence type="ECO:0000313" key="1">
    <source>
        <dbReference type="EMBL" id="KAI3775814.1"/>
    </source>
</evidence>
<reference evidence="1 2" key="2">
    <citation type="journal article" date="2022" name="Mol. Ecol. Resour.">
        <title>The genomes of chicory, endive, great burdock and yacon provide insights into Asteraceae paleo-polyploidization history and plant inulin production.</title>
        <authorList>
            <person name="Fan W."/>
            <person name="Wang S."/>
            <person name="Wang H."/>
            <person name="Wang A."/>
            <person name="Jiang F."/>
            <person name="Liu H."/>
            <person name="Zhao H."/>
            <person name="Xu D."/>
            <person name="Zhang Y."/>
        </authorList>
    </citation>
    <scope>NUCLEOTIDE SEQUENCE [LARGE SCALE GENOMIC DNA]</scope>
    <source>
        <strain evidence="2">cv. Yunnan</strain>
        <tissue evidence="1">Leaves</tissue>
    </source>
</reference>
<protein>
    <submittedName>
        <fullName evidence="1">Uncharacterized protein</fullName>
    </submittedName>
</protein>
<organism evidence="1 2">
    <name type="scientific">Smallanthus sonchifolius</name>
    <dbReference type="NCBI Taxonomy" id="185202"/>
    <lineage>
        <taxon>Eukaryota</taxon>
        <taxon>Viridiplantae</taxon>
        <taxon>Streptophyta</taxon>
        <taxon>Embryophyta</taxon>
        <taxon>Tracheophyta</taxon>
        <taxon>Spermatophyta</taxon>
        <taxon>Magnoliopsida</taxon>
        <taxon>eudicotyledons</taxon>
        <taxon>Gunneridae</taxon>
        <taxon>Pentapetalae</taxon>
        <taxon>asterids</taxon>
        <taxon>campanulids</taxon>
        <taxon>Asterales</taxon>
        <taxon>Asteraceae</taxon>
        <taxon>Asteroideae</taxon>
        <taxon>Heliantheae alliance</taxon>
        <taxon>Millerieae</taxon>
        <taxon>Smallanthus</taxon>
    </lineage>
</organism>
<reference evidence="2" key="1">
    <citation type="journal article" date="2022" name="Mol. Ecol. Resour.">
        <title>The genomes of chicory, endive, great burdock and yacon provide insights into Asteraceae palaeo-polyploidization history and plant inulin production.</title>
        <authorList>
            <person name="Fan W."/>
            <person name="Wang S."/>
            <person name="Wang H."/>
            <person name="Wang A."/>
            <person name="Jiang F."/>
            <person name="Liu H."/>
            <person name="Zhao H."/>
            <person name="Xu D."/>
            <person name="Zhang Y."/>
        </authorList>
    </citation>
    <scope>NUCLEOTIDE SEQUENCE [LARGE SCALE GENOMIC DNA]</scope>
    <source>
        <strain evidence="2">cv. Yunnan</strain>
    </source>
</reference>
<proteinExistence type="predicted"/>
<gene>
    <name evidence="1" type="ORF">L1987_45568</name>
</gene>
<comment type="caution">
    <text evidence="1">The sequence shown here is derived from an EMBL/GenBank/DDBJ whole genome shotgun (WGS) entry which is preliminary data.</text>
</comment>
<name>A0ACB9FX45_9ASTR</name>
<evidence type="ECO:0000313" key="2">
    <source>
        <dbReference type="Proteomes" id="UP001056120"/>
    </source>
</evidence>
<dbReference type="EMBL" id="CM042032">
    <property type="protein sequence ID" value="KAI3775814.1"/>
    <property type="molecule type" value="Genomic_DNA"/>
</dbReference>